<protein>
    <submittedName>
        <fullName evidence="8">Lysosomal aspartic protease</fullName>
    </submittedName>
</protein>
<dbReference type="PROSITE" id="PS00141">
    <property type="entry name" value="ASP_PROTEASE"/>
    <property type="match status" value="2"/>
</dbReference>
<keyword evidence="5" id="KW-0064">Aspartyl protease</keyword>
<dbReference type="PANTHER" id="PTHR47966:SF51">
    <property type="entry name" value="BETA-SITE APP-CLEAVING ENZYME, ISOFORM A-RELATED"/>
    <property type="match status" value="1"/>
</dbReference>
<sequence length="390" mass="42247">MRIFVLFALIGLGAAAKLISIPLERNPSARSSMDAVERSIERTRKRYSGKILTTEDLGNYLDAQYFGPITLGTPPQDFSVIFDTGSANLWVPSSQCVEENLACKVHNQYNSSLSSTYTPNGTEFSIQYGTGAMDGFLSTDILGVAGVQVIDQTFAEAVHEPGAVFIAGHFDGILGMAYPSIAVQGVVPMFQNMLAQGLVEEPVFSFWINRNASDPEHGGEIVFGGSNPEHYEGEINYLPVTRKAYWQFHADGLDIDGMPEYSFCTGGCEMISDTGTSVIAGPSEEVRLLNLLIGAVPIINGEAAISCLRIPYLPVITITISGLPYTLEGKDYILKVDDPATNSSTCISGFIELDIPPPSGPLWILGDMFIGKYYSIYDFGLDRIGLATSR</sequence>
<name>A0A0P5NVN4_9CRUS</name>
<dbReference type="AlphaFoldDB" id="A0A0P5NVN4"/>
<feature type="chain" id="PRO_5011862409" evidence="6">
    <location>
        <begin position="16"/>
        <end position="390"/>
    </location>
</feature>
<evidence type="ECO:0000259" key="7">
    <source>
        <dbReference type="PROSITE" id="PS51767"/>
    </source>
</evidence>
<dbReference type="EMBL" id="GDIQ01055421">
    <property type="protein sequence ID" value="JAN39316.1"/>
    <property type="molecule type" value="Transcribed_RNA"/>
</dbReference>
<dbReference type="Pfam" id="PF00026">
    <property type="entry name" value="Asp"/>
    <property type="match status" value="1"/>
</dbReference>
<feature type="signal peptide" evidence="6">
    <location>
        <begin position="1"/>
        <end position="15"/>
    </location>
</feature>
<gene>
    <name evidence="9" type="ORF">APZ42_034136</name>
</gene>
<evidence type="ECO:0000256" key="3">
    <source>
        <dbReference type="PIRSR" id="PIRSR601461-1"/>
    </source>
</evidence>
<dbReference type="InterPro" id="IPR001969">
    <property type="entry name" value="Aspartic_peptidase_AS"/>
</dbReference>
<comment type="similarity">
    <text evidence="1 5">Belongs to the peptidase A1 family.</text>
</comment>
<reference evidence="8" key="1">
    <citation type="submission" date="2015-10" db="EMBL/GenBank/DDBJ databases">
        <title>EvidentialGene: Evidence-directed Construction of Complete mRNA Transcriptomes without Genomes.</title>
        <authorList>
            <person name="Gilbert D.G."/>
        </authorList>
    </citation>
    <scope>NUCLEOTIDE SEQUENCE</scope>
</reference>
<keyword evidence="5 8" id="KW-0645">Protease</keyword>
<dbReference type="OrthoDB" id="771136at2759"/>
<dbReference type="InterPro" id="IPR033121">
    <property type="entry name" value="PEPTIDASE_A1"/>
</dbReference>
<dbReference type="FunFam" id="2.40.70.10:FF:000044">
    <property type="entry name" value="Lysosomal aspartic protease"/>
    <property type="match status" value="1"/>
</dbReference>
<keyword evidence="10" id="KW-1185">Reference proteome</keyword>
<evidence type="ECO:0000313" key="10">
    <source>
        <dbReference type="Proteomes" id="UP000076858"/>
    </source>
</evidence>
<dbReference type="SUPFAM" id="SSF50630">
    <property type="entry name" value="Acid proteases"/>
    <property type="match status" value="1"/>
</dbReference>
<dbReference type="Proteomes" id="UP000076858">
    <property type="component" value="Unassembled WGS sequence"/>
</dbReference>
<keyword evidence="6" id="KW-0732">Signal</keyword>
<feature type="disulfide bond" evidence="4">
    <location>
        <begin position="96"/>
        <end position="103"/>
    </location>
</feature>
<dbReference type="Gene3D" id="2.60.40.1960">
    <property type="match status" value="1"/>
</dbReference>
<reference evidence="9 10" key="2">
    <citation type="submission" date="2016-03" db="EMBL/GenBank/DDBJ databases">
        <title>EvidentialGene: Evidence-directed Construction of Genes on Genomes.</title>
        <authorList>
            <person name="Gilbert D.G."/>
            <person name="Choi J.-H."/>
            <person name="Mockaitis K."/>
            <person name="Colbourne J."/>
            <person name="Pfrender M."/>
        </authorList>
    </citation>
    <scope>NUCLEOTIDE SEQUENCE [LARGE SCALE GENOMIC DNA]</scope>
    <source>
        <strain evidence="9 10">Xinb3</strain>
        <tissue evidence="9">Complete organism</tissue>
    </source>
</reference>
<dbReference type="PROSITE" id="PS51767">
    <property type="entry name" value="PEPTIDASE_A1"/>
    <property type="match status" value="1"/>
</dbReference>
<evidence type="ECO:0000256" key="2">
    <source>
        <dbReference type="ARBA" id="ARBA00023157"/>
    </source>
</evidence>
<dbReference type="EMBL" id="LRGB01003325">
    <property type="protein sequence ID" value="KZS03250.1"/>
    <property type="molecule type" value="Genomic_DNA"/>
</dbReference>
<dbReference type="GO" id="GO:0005764">
    <property type="term" value="C:lysosome"/>
    <property type="evidence" value="ECO:0007669"/>
    <property type="project" value="TreeGrafter"/>
</dbReference>
<evidence type="ECO:0000256" key="4">
    <source>
        <dbReference type="PIRSR" id="PIRSR601461-2"/>
    </source>
</evidence>
<evidence type="ECO:0000256" key="5">
    <source>
        <dbReference type="RuleBase" id="RU000454"/>
    </source>
</evidence>
<evidence type="ECO:0000256" key="6">
    <source>
        <dbReference type="SAM" id="SignalP"/>
    </source>
</evidence>
<keyword evidence="2 4" id="KW-1015">Disulfide bond</keyword>
<feature type="domain" description="Peptidase A1" evidence="7">
    <location>
        <begin position="65"/>
        <end position="387"/>
    </location>
</feature>
<dbReference type="STRING" id="35525.A0A0P5NVN4"/>
<accession>A0A0P5NVN4</accession>
<dbReference type="InterPro" id="IPR021109">
    <property type="entry name" value="Peptidase_aspartic_dom_sf"/>
</dbReference>
<feature type="active site" evidence="3">
    <location>
        <position position="273"/>
    </location>
</feature>
<dbReference type="Gene3D" id="2.40.70.10">
    <property type="entry name" value="Acid Proteases"/>
    <property type="match status" value="2"/>
</dbReference>
<dbReference type="PRINTS" id="PR00792">
    <property type="entry name" value="PEPSIN"/>
</dbReference>
<dbReference type="GO" id="GO:0006508">
    <property type="term" value="P:proteolysis"/>
    <property type="evidence" value="ECO:0007669"/>
    <property type="project" value="UniProtKB-KW"/>
</dbReference>
<evidence type="ECO:0000313" key="9">
    <source>
        <dbReference type="EMBL" id="KZS03250.1"/>
    </source>
</evidence>
<evidence type="ECO:0000256" key="1">
    <source>
        <dbReference type="ARBA" id="ARBA00007447"/>
    </source>
</evidence>
<organism evidence="9 10">
    <name type="scientific">Daphnia magna</name>
    <dbReference type="NCBI Taxonomy" id="35525"/>
    <lineage>
        <taxon>Eukaryota</taxon>
        <taxon>Metazoa</taxon>
        <taxon>Ecdysozoa</taxon>
        <taxon>Arthropoda</taxon>
        <taxon>Crustacea</taxon>
        <taxon>Branchiopoda</taxon>
        <taxon>Diplostraca</taxon>
        <taxon>Cladocera</taxon>
        <taxon>Anomopoda</taxon>
        <taxon>Daphniidae</taxon>
        <taxon>Daphnia</taxon>
    </lineage>
</organism>
<dbReference type="EMBL" id="GDIQ01034984">
    <property type="protein sequence ID" value="JAN59753.1"/>
    <property type="molecule type" value="Transcribed_RNA"/>
</dbReference>
<dbReference type="FunFam" id="2.40.70.10:FF:000004">
    <property type="entry name" value="Pepsin A"/>
    <property type="match status" value="1"/>
</dbReference>
<feature type="disulfide bond" evidence="4">
    <location>
        <begin position="307"/>
        <end position="346"/>
    </location>
</feature>
<keyword evidence="5" id="KW-0378">Hydrolase</keyword>
<feature type="disulfide bond" evidence="4">
    <location>
        <begin position="264"/>
        <end position="268"/>
    </location>
</feature>
<dbReference type="InterPro" id="IPR001461">
    <property type="entry name" value="Aspartic_peptidase_A1"/>
</dbReference>
<dbReference type="PANTHER" id="PTHR47966">
    <property type="entry name" value="BETA-SITE APP-CLEAVING ENZYME, ISOFORM A-RELATED"/>
    <property type="match status" value="1"/>
</dbReference>
<dbReference type="GO" id="GO:0004190">
    <property type="term" value="F:aspartic-type endopeptidase activity"/>
    <property type="evidence" value="ECO:0007669"/>
    <property type="project" value="UniProtKB-KW"/>
</dbReference>
<evidence type="ECO:0000313" key="8">
    <source>
        <dbReference type="EMBL" id="JAN39316.1"/>
    </source>
</evidence>
<feature type="active site" evidence="3">
    <location>
        <position position="83"/>
    </location>
</feature>
<proteinExistence type="inferred from homology"/>